<dbReference type="PATRIC" id="fig|33036.3.peg.242"/>
<reference evidence="3" key="1">
    <citation type="submission" date="2016-01" db="EMBL/GenBank/DDBJ databases">
        <authorList>
            <person name="Mitreva M."/>
            <person name="Pepin K.H."/>
            <person name="Mihindukulasuriya K.A."/>
            <person name="Fulton R."/>
            <person name="Fronick C."/>
            <person name="O'Laughlin M."/>
            <person name="Miner T."/>
            <person name="Herter B."/>
            <person name="Rosa B.A."/>
            <person name="Cordes M."/>
            <person name="Tomlinson C."/>
            <person name="Wollam A."/>
            <person name="Palsikar V.B."/>
            <person name="Mardis E.R."/>
            <person name="Wilson R.K."/>
        </authorList>
    </citation>
    <scope>NUCLEOTIDE SEQUENCE [LARGE SCALE GENOMIC DNA]</scope>
    <source>
        <strain evidence="3">MJR8151</strain>
    </source>
</reference>
<evidence type="ECO:0008006" key="4">
    <source>
        <dbReference type="Google" id="ProtNLM"/>
    </source>
</evidence>
<evidence type="ECO:0000313" key="3">
    <source>
        <dbReference type="Proteomes" id="UP000070383"/>
    </source>
</evidence>
<sequence length="156" mass="17420">MTGIYVILAILIVIVIAEFALIKSINNKLRRQKQRYDHLLRGNIDMNLEELLLSINDRIESSNKEIRTIDQRAIEAKDTTMGAISNMAIIHFDAFDGQTNALSFSLCLLDNFHNGIVLTSLYSNSGSTVYVKEIVKGSSDKDLSKSELEALNKAKS</sequence>
<dbReference type="Proteomes" id="UP000070383">
    <property type="component" value="Unassembled WGS sequence"/>
</dbReference>
<gene>
    <name evidence="2" type="ORF">HMPREF3200_00239</name>
</gene>
<dbReference type="RefSeq" id="WP_060928908.1">
    <property type="nucleotide sequence ID" value="NZ_CAMPNK010000009.1"/>
</dbReference>
<feature type="transmembrane region" description="Helical" evidence="1">
    <location>
        <begin position="6"/>
        <end position="25"/>
    </location>
</feature>
<dbReference type="STRING" id="33036.HMPREF3200_00239"/>
<keyword evidence="1" id="KW-1133">Transmembrane helix</keyword>
<evidence type="ECO:0000313" key="2">
    <source>
        <dbReference type="EMBL" id="KWZ79181.1"/>
    </source>
</evidence>
<comment type="caution">
    <text evidence="2">The sequence shown here is derived from an EMBL/GenBank/DDBJ whole genome shotgun (WGS) entry which is preliminary data.</text>
</comment>
<dbReference type="AlphaFoldDB" id="A0A133KI25"/>
<dbReference type="InterPro" id="IPR027981">
    <property type="entry name" value="DUF4446"/>
</dbReference>
<protein>
    <recommendedName>
        <fullName evidence="4">DUF4446 domain-containing protein</fullName>
    </recommendedName>
</protein>
<evidence type="ECO:0000256" key="1">
    <source>
        <dbReference type="SAM" id="Phobius"/>
    </source>
</evidence>
<dbReference type="OrthoDB" id="5244042at2"/>
<accession>A0A133KI25</accession>
<keyword evidence="3" id="KW-1185">Reference proteome</keyword>
<proteinExistence type="predicted"/>
<keyword evidence="1" id="KW-0472">Membrane</keyword>
<keyword evidence="1" id="KW-0812">Transmembrane</keyword>
<dbReference type="Pfam" id="PF14584">
    <property type="entry name" value="DUF4446"/>
    <property type="match status" value="1"/>
</dbReference>
<dbReference type="EMBL" id="LRPM01000005">
    <property type="protein sequence ID" value="KWZ79181.1"/>
    <property type="molecule type" value="Genomic_DNA"/>
</dbReference>
<organism evidence="2 3">
    <name type="scientific">Anaerococcus tetradius</name>
    <dbReference type="NCBI Taxonomy" id="33036"/>
    <lineage>
        <taxon>Bacteria</taxon>
        <taxon>Bacillati</taxon>
        <taxon>Bacillota</taxon>
        <taxon>Tissierellia</taxon>
        <taxon>Tissierellales</taxon>
        <taxon>Peptoniphilaceae</taxon>
        <taxon>Anaerococcus</taxon>
    </lineage>
</organism>
<name>A0A133KI25_9FIRM</name>